<dbReference type="Pfam" id="PF00665">
    <property type="entry name" value="rve"/>
    <property type="match status" value="1"/>
</dbReference>
<dbReference type="Proteomes" id="UP001057025">
    <property type="component" value="Chromosome"/>
</dbReference>
<dbReference type="Pfam" id="PF13276">
    <property type="entry name" value="HTH_21"/>
    <property type="match status" value="1"/>
</dbReference>
<dbReference type="Pfam" id="PF13333">
    <property type="entry name" value="rve_2"/>
    <property type="match status" value="1"/>
</dbReference>
<dbReference type="InterPro" id="IPR050900">
    <property type="entry name" value="Transposase_IS3/IS150/IS904"/>
</dbReference>
<evidence type="ECO:0000256" key="1">
    <source>
        <dbReference type="ARBA" id="ARBA00002286"/>
    </source>
</evidence>
<gene>
    <name evidence="3" type="ORF">M3M39_06510</name>
</gene>
<dbReference type="PANTHER" id="PTHR46889:SF5">
    <property type="entry name" value="INTEGRASE PROTEIN"/>
    <property type="match status" value="1"/>
</dbReference>
<proteinExistence type="predicted"/>
<dbReference type="EMBL" id="CP097118">
    <property type="protein sequence ID" value="USS88614.1"/>
    <property type="molecule type" value="Genomic_DNA"/>
</dbReference>
<dbReference type="InterPro" id="IPR001584">
    <property type="entry name" value="Integrase_cat-core"/>
</dbReference>
<dbReference type="InterPro" id="IPR012337">
    <property type="entry name" value="RNaseH-like_sf"/>
</dbReference>
<dbReference type="InterPro" id="IPR025948">
    <property type="entry name" value="HTH-like_dom"/>
</dbReference>
<dbReference type="PROSITE" id="PS50994">
    <property type="entry name" value="INTEGRASE"/>
    <property type="match status" value="1"/>
</dbReference>
<dbReference type="PANTHER" id="PTHR46889">
    <property type="entry name" value="TRANSPOSASE INSF FOR INSERTION SEQUENCE IS3B-RELATED"/>
    <property type="match status" value="1"/>
</dbReference>
<name>A0ABY5BU08_9LACO</name>
<keyword evidence="4" id="KW-1185">Reference proteome</keyword>
<feature type="domain" description="Integrase catalytic" evidence="2">
    <location>
        <begin position="115"/>
        <end position="278"/>
    </location>
</feature>
<dbReference type="InterPro" id="IPR048020">
    <property type="entry name" value="Transpos_IS3"/>
</dbReference>
<reference evidence="3" key="1">
    <citation type="submission" date="2022-05" db="EMBL/GenBank/DDBJ databases">
        <authorList>
            <person name="Oliphant S.A."/>
            <person name="Watson-Haigh N.S."/>
            <person name="Sumby K.M."/>
            <person name="Gardner J.M."/>
            <person name="Jiranek V."/>
        </authorList>
    </citation>
    <scope>NUCLEOTIDE SEQUENCE</scope>
    <source>
        <strain evidence="3">KI11_C11</strain>
    </source>
</reference>
<sequence>MRHKYSLKQLFRYFSMARSTFYYNLKRAKQPDKYRQVKSEIKSIFSKNLETFGYRRIWLKLVKCGISICPETVRKLMTQLGIKTKVYSKPTSKRYSSFRGKVGKIAPNLLKQHFSEKIPFKVLHTDITQVQLVDGKKAYISAIIDEASSEVISLVADNNERFQLVERMLNETKSKIKDLKQVTIHSDQGFHYQIPAYQSWIKANHVTQSMSRKGNCLDNAPIESFFNLLKRECLNRIKLTSLTSLKKVCQEYVKWFNKERISGNKKGLTPIEYRNKSLKTE</sequence>
<accession>A0ABY5BU08</accession>
<evidence type="ECO:0000313" key="3">
    <source>
        <dbReference type="EMBL" id="USS88614.1"/>
    </source>
</evidence>
<protein>
    <submittedName>
        <fullName evidence="3">IS3 family transposase</fullName>
    </submittedName>
</protein>
<comment type="function">
    <text evidence="1">Involved in the transposition of the insertion sequence.</text>
</comment>
<organism evidence="3 4">
    <name type="scientific">Fructilactobacillus hinvesii</name>
    <dbReference type="NCBI Taxonomy" id="2940300"/>
    <lineage>
        <taxon>Bacteria</taxon>
        <taxon>Bacillati</taxon>
        <taxon>Bacillota</taxon>
        <taxon>Bacilli</taxon>
        <taxon>Lactobacillales</taxon>
        <taxon>Lactobacillaceae</taxon>
        <taxon>Fructilactobacillus</taxon>
    </lineage>
</organism>
<dbReference type="NCBIfam" id="NF033516">
    <property type="entry name" value="transpos_IS3"/>
    <property type="match status" value="1"/>
</dbReference>
<dbReference type="SUPFAM" id="SSF53098">
    <property type="entry name" value="Ribonuclease H-like"/>
    <property type="match status" value="1"/>
</dbReference>
<evidence type="ECO:0000259" key="2">
    <source>
        <dbReference type="PROSITE" id="PS50994"/>
    </source>
</evidence>
<dbReference type="Gene3D" id="3.30.420.10">
    <property type="entry name" value="Ribonuclease H-like superfamily/Ribonuclease H"/>
    <property type="match status" value="1"/>
</dbReference>
<dbReference type="InterPro" id="IPR036397">
    <property type="entry name" value="RNaseH_sf"/>
</dbReference>
<evidence type="ECO:0000313" key="4">
    <source>
        <dbReference type="Proteomes" id="UP001057025"/>
    </source>
</evidence>